<protein>
    <submittedName>
        <fullName evidence="3">DUF4407 domain-containing protein</fullName>
    </submittedName>
</protein>
<feature type="transmembrane region" description="Helical" evidence="2">
    <location>
        <begin position="83"/>
        <end position="107"/>
    </location>
</feature>
<dbReference type="Proteomes" id="UP000308705">
    <property type="component" value="Unassembled WGS sequence"/>
</dbReference>
<name>A0A4U3MJ42_9ACTN</name>
<evidence type="ECO:0000313" key="4">
    <source>
        <dbReference type="Proteomes" id="UP000308705"/>
    </source>
</evidence>
<dbReference type="OrthoDB" id="3426638at2"/>
<accession>A0A4U3MJ42</accession>
<organism evidence="3 4">
    <name type="scientific">Herbidospora galbida</name>
    <dbReference type="NCBI Taxonomy" id="2575442"/>
    <lineage>
        <taxon>Bacteria</taxon>
        <taxon>Bacillati</taxon>
        <taxon>Actinomycetota</taxon>
        <taxon>Actinomycetes</taxon>
        <taxon>Streptosporangiales</taxon>
        <taxon>Streptosporangiaceae</taxon>
        <taxon>Herbidospora</taxon>
    </lineage>
</organism>
<evidence type="ECO:0000256" key="1">
    <source>
        <dbReference type="SAM" id="MobiDB-lite"/>
    </source>
</evidence>
<keyword evidence="2" id="KW-1133">Transmembrane helix</keyword>
<proteinExistence type="predicted"/>
<dbReference type="RefSeq" id="WP_137246576.1">
    <property type="nucleotide sequence ID" value="NZ_SZQA01000006.1"/>
</dbReference>
<dbReference type="InterPro" id="IPR025519">
    <property type="entry name" value="DUF4407"/>
</dbReference>
<keyword evidence="4" id="KW-1185">Reference proteome</keyword>
<evidence type="ECO:0000256" key="2">
    <source>
        <dbReference type="SAM" id="Phobius"/>
    </source>
</evidence>
<feature type="transmembrane region" description="Helical" evidence="2">
    <location>
        <begin position="119"/>
        <end position="141"/>
    </location>
</feature>
<evidence type="ECO:0000313" key="3">
    <source>
        <dbReference type="EMBL" id="TKK89518.1"/>
    </source>
</evidence>
<reference evidence="3 4" key="1">
    <citation type="submission" date="2019-04" db="EMBL/GenBank/DDBJ databases">
        <title>Herbidospora sp. NEAU-GS14.nov., a novel actinomycete isolated from soil.</title>
        <authorList>
            <person name="Han L."/>
        </authorList>
    </citation>
    <scope>NUCLEOTIDE SEQUENCE [LARGE SCALE GENOMIC DNA]</scope>
    <source>
        <strain evidence="3 4">NEAU-GS14</strain>
    </source>
</reference>
<comment type="caution">
    <text evidence="3">The sequence shown here is derived from an EMBL/GenBank/DDBJ whole genome shotgun (WGS) entry which is preliminary data.</text>
</comment>
<feature type="region of interest" description="Disordered" evidence="1">
    <location>
        <begin position="224"/>
        <end position="243"/>
    </location>
</feature>
<keyword evidence="2" id="KW-0812">Transmembrane</keyword>
<gene>
    <name evidence="3" type="ORF">FDA94_09005</name>
</gene>
<sequence length="451" mass="50904">MTTDTRATVQPEALDLLSVPIRPAPPVTGWSRKVRRFAGVLDEVLDWVPEERSRYTWQAIVLLNAGMLATLSMWIFLGRAFSVSWWLLLPPAVLWGWLVISFDAWLISSTHGMKRGRHFTLLSRLILAALVGFVIAEPLVLRLFEPTIHKQVQETRQREVVAYASLLNRCNPPDGGTVTDPACADQRVEVRRTAPDIEKELADTREERRILAKTVRESDSRHNRLVDNTNGECDGTSGTGQPGNKEVCKLKGRAAADFQASRQGDLDLLKELKGKVKDLIEKRRIAENADKALLSIRLDELVKERRENQGGIGVLEELHALHALAKSDSVVNAAQWLIRALLITLECWPVMTKLLGGRSTYDRLIADRLTLAYALHERETELHTHIKTGHLRVVEATEQEHIDSSLNEVAKRKRARLEEMDNTQRAEDAQQQENLIKSIDELAARYRGQSV</sequence>
<dbReference type="Pfam" id="PF14362">
    <property type="entry name" value="DUF4407"/>
    <property type="match status" value="1"/>
</dbReference>
<feature type="transmembrane region" description="Helical" evidence="2">
    <location>
        <begin position="59"/>
        <end position="77"/>
    </location>
</feature>
<dbReference type="EMBL" id="SZQA01000006">
    <property type="protein sequence ID" value="TKK89518.1"/>
    <property type="molecule type" value="Genomic_DNA"/>
</dbReference>
<dbReference type="AlphaFoldDB" id="A0A4U3MJ42"/>
<keyword evidence="2" id="KW-0472">Membrane</keyword>